<organism>
    <name type="scientific">Branchiostoma floridae</name>
    <name type="common">Florida lancelet</name>
    <name type="synonym">Amphioxus</name>
    <dbReference type="NCBI Taxonomy" id="7739"/>
    <lineage>
        <taxon>Eukaryota</taxon>
        <taxon>Metazoa</taxon>
        <taxon>Chordata</taxon>
        <taxon>Cephalochordata</taxon>
        <taxon>Leptocardii</taxon>
        <taxon>Amphioxiformes</taxon>
        <taxon>Branchiostomatidae</taxon>
        <taxon>Branchiostoma</taxon>
    </lineage>
</organism>
<dbReference type="AlphaFoldDB" id="C3ZF19"/>
<feature type="compositionally biased region" description="Basic and acidic residues" evidence="1">
    <location>
        <begin position="163"/>
        <end position="174"/>
    </location>
</feature>
<dbReference type="EMBL" id="GG666612">
    <property type="protein sequence ID" value="EEN49325.1"/>
    <property type="molecule type" value="Genomic_DNA"/>
</dbReference>
<name>C3ZF19_BRAFL</name>
<keyword evidence="2" id="KW-1133">Transmembrane helix</keyword>
<accession>C3ZF19</accession>
<keyword evidence="2" id="KW-0472">Membrane</keyword>
<gene>
    <name evidence="3" type="ORF">BRAFLDRAFT_83862</name>
</gene>
<dbReference type="InParanoid" id="C3ZF19"/>
<protein>
    <submittedName>
        <fullName evidence="3">Uncharacterized protein</fullName>
    </submittedName>
</protein>
<proteinExistence type="predicted"/>
<feature type="region of interest" description="Disordered" evidence="1">
    <location>
        <begin position="162"/>
        <end position="188"/>
    </location>
</feature>
<keyword evidence="2" id="KW-0812">Transmembrane</keyword>
<evidence type="ECO:0000256" key="1">
    <source>
        <dbReference type="SAM" id="MobiDB-lite"/>
    </source>
</evidence>
<reference evidence="3" key="1">
    <citation type="journal article" date="2008" name="Nature">
        <title>The amphioxus genome and the evolution of the chordate karyotype.</title>
        <authorList>
            <consortium name="US DOE Joint Genome Institute (JGI-PGF)"/>
            <person name="Putnam N.H."/>
            <person name="Butts T."/>
            <person name="Ferrier D.E.K."/>
            <person name="Furlong R.F."/>
            <person name="Hellsten U."/>
            <person name="Kawashima T."/>
            <person name="Robinson-Rechavi M."/>
            <person name="Shoguchi E."/>
            <person name="Terry A."/>
            <person name="Yu J.-K."/>
            <person name="Benito-Gutierrez E.L."/>
            <person name="Dubchak I."/>
            <person name="Garcia-Fernandez J."/>
            <person name="Gibson-Brown J.J."/>
            <person name="Grigoriev I.V."/>
            <person name="Horton A.C."/>
            <person name="de Jong P.J."/>
            <person name="Jurka J."/>
            <person name="Kapitonov V.V."/>
            <person name="Kohara Y."/>
            <person name="Kuroki Y."/>
            <person name="Lindquist E."/>
            <person name="Lucas S."/>
            <person name="Osoegawa K."/>
            <person name="Pennacchio L.A."/>
            <person name="Salamov A.A."/>
            <person name="Satou Y."/>
            <person name="Sauka-Spengler T."/>
            <person name="Schmutz J."/>
            <person name="Shin-I T."/>
            <person name="Toyoda A."/>
            <person name="Bronner-Fraser M."/>
            <person name="Fujiyama A."/>
            <person name="Holland L.Z."/>
            <person name="Holland P.W.H."/>
            <person name="Satoh N."/>
            <person name="Rokhsar D.S."/>
        </authorList>
    </citation>
    <scope>NUCLEOTIDE SEQUENCE [LARGE SCALE GENOMIC DNA]</scope>
    <source>
        <strain evidence="3">S238N-H82</strain>
        <tissue evidence="3">Testes</tissue>
    </source>
</reference>
<evidence type="ECO:0000256" key="2">
    <source>
        <dbReference type="SAM" id="Phobius"/>
    </source>
</evidence>
<sequence>MSPNQVATSTARFEVTEEVEKAHFEQTTGKAKSEHSAVSQSIVKTPQPSIAASGWTLTIVGMIVGVAVLVGAALILAVCLGILRKRAGKNVSGQAVTLNDLATTSQNTQANNYNGQETSCNGLKSDPDSDNMYEVIPEDAAYAASSYVFDVPQYDMVEIENSGEVKNDGVGSHDEIEDSENIYENGNH</sequence>
<evidence type="ECO:0000313" key="3">
    <source>
        <dbReference type="EMBL" id="EEN49325.1"/>
    </source>
</evidence>
<feature type="transmembrane region" description="Helical" evidence="2">
    <location>
        <begin position="55"/>
        <end position="83"/>
    </location>
</feature>